<reference evidence="4" key="1">
    <citation type="submission" date="2023-07" db="EMBL/GenBank/DDBJ databases">
        <authorList>
            <person name="Kim M.K."/>
        </authorList>
    </citation>
    <scope>NUCLEOTIDE SEQUENCE</scope>
    <source>
        <strain evidence="4">ASUV-10-1</strain>
    </source>
</reference>
<feature type="signal peptide" evidence="1">
    <location>
        <begin position="1"/>
        <end position="22"/>
    </location>
</feature>
<name>A0ABT9B6W9_9BACT</name>
<dbReference type="Pfam" id="PF21601">
    <property type="entry name" value="GldM_2nd"/>
    <property type="match status" value="1"/>
</dbReference>
<proteinExistence type="predicted"/>
<keyword evidence="5" id="KW-1185">Reference proteome</keyword>
<dbReference type="EMBL" id="JAUQSY010000002">
    <property type="protein sequence ID" value="MDO7873902.1"/>
    <property type="molecule type" value="Genomic_DNA"/>
</dbReference>
<protein>
    <recommendedName>
        <fullName evidence="6">Gliding motility-associated protein GldM N-terminal domain-containing protein</fullName>
    </recommendedName>
</protein>
<dbReference type="Pfam" id="PF12081">
    <property type="entry name" value="GldM_1st"/>
    <property type="match status" value="1"/>
</dbReference>
<evidence type="ECO:0000259" key="2">
    <source>
        <dbReference type="Pfam" id="PF12081"/>
    </source>
</evidence>
<dbReference type="Proteomes" id="UP001176429">
    <property type="component" value="Unassembled WGS sequence"/>
</dbReference>
<accession>A0ABT9B6W9</accession>
<evidence type="ECO:0000313" key="4">
    <source>
        <dbReference type="EMBL" id="MDO7873902.1"/>
    </source>
</evidence>
<sequence>MTKRNRWLTAGLLLIGAGGVAAVAHSRQQAAMWMQFEQLDRSITRRNQEAARQAANTVRQIRNAVCQNKNMARDMVILRQSELILTRTQIVIDSIQRVRQQLLAATDNLHGEELRHPDAAGAVAELLRNGTAKRLQQQLDSYVTFIKDFVPDAASPTQPLPGWQKPGRNDNWFGRFYFENTSTAAALANLTRFEAMLRQYESDALQVLAAKVGSSWMVFDKIGAVAVPAAATVPPGAMYHAKLMLATAAHGIRFQSVRANGQEGTINQMTGQGFISFRVPAWQPGQPDTVRAQWQGELTTKGQGCGSDTTWRLTVPYLIVKP</sequence>
<evidence type="ECO:0008006" key="6">
    <source>
        <dbReference type="Google" id="ProtNLM"/>
    </source>
</evidence>
<organism evidence="4 5">
    <name type="scientific">Hymenobacter aranciens</name>
    <dbReference type="NCBI Taxonomy" id="3063996"/>
    <lineage>
        <taxon>Bacteria</taxon>
        <taxon>Pseudomonadati</taxon>
        <taxon>Bacteroidota</taxon>
        <taxon>Cytophagia</taxon>
        <taxon>Cytophagales</taxon>
        <taxon>Hymenobacteraceae</taxon>
        <taxon>Hymenobacter</taxon>
    </lineage>
</organism>
<evidence type="ECO:0000256" key="1">
    <source>
        <dbReference type="SAM" id="SignalP"/>
    </source>
</evidence>
<dbReference type="InterPro" id="IPR048405">
    <property type="entry name" value="GldM_Ig-like-1"/>
</dbReference>
<comment type="caution">
    <text evidence="4">The sequence shown here is derived from an EMBL/GenBank/DDBJ whole genome shotgun (WGS) entry which is preliminary data.</text>
</comment>
<dbReference type="InterPro" id="IPR022720">
    <property type="entry name" value="Motility-assoc_prot_GldM_N"/>
</dbReference>
<evidence type="ECO:0000259" key="3">
    <source>
        <dbReference type="Pfam" id="PF21601"/>
    </source>
</evidence>
<feature type="domain" description="Gliding motility-associated protein GldM N-terminal" evidence="2">
    <location>
        <begin position="35"/>
        <end position="210"/>
    </location>
</feature>
<keyword evidence="1" id="KW-0732">Signal</keyword>
<gene>
    <name evidence="4" type="ORF">Q5H93_04090</name>
</gene>
<feature type="domain" description="Gliding motility-associated protein GldM first immunoglobulin-like" evidence="3">
    <location>
        <begin position="217"/>
        <end position="320"/>
    </location>
</feature>
<evidence type="ECO:0000313" key="5">
    <source>
        <dbReference type="Proteomes" id="UP001176429"/>
    </source>
</evidence>
<dbReference type="RefSeq" id="WP_305005215.1">
    <property type="nucleotide sequence ID" value="NZ_JAUQSY010000002.1"/>
</dbReference>
<feature type="chain" id="PRO_5046077392" description="Gliding motility-associated protein GldM N-terminal domain-containing protein" evidence="1">
    <location>
        <begin position="23"/>
        <end position="322"/>
    </location>
</feature>